<feature type="non-terminal residue" evidence="1">
    <location>
        <position position="102"/>
    </location>
</feature>
<comment type="caution">
    <text evidence="1">The sequence shown here is derived from an EMBL/GenBank/DDBJ whole genome shotgun (WGS) entry which is preliminary data.</text>
</comment>
<organism evidence="1">
    <name type="scientific">marine sediment metagenome</name>
    <dbReference type="NCBI Taxonomy" id="412755"/>
    <lineage>
        <taxon>unclassified sequences</taxon>
        <taxon>metagenomes</taxon>
        <taxon>ecological metagenomes</taxon>
    </lineage>
</organism>
<dbReference type="SUPFAM" id="SSF50692">
    <property type="entry name" value="ADC-like"/>
    <property type="match status" value="1"/>
</dbReference>
<dbReference type="InterPro" id="IPR009010">
    <property type="entry name" value="Asp_de-COase-like_dom_sf"/>
</dbReference>
<dbReference type="Gene3D" id="2.40.40.20">
    <property type="match status" value="1"/>
</dbReference>
<evidence type="ECO:0000313" key="1">
    <source>
        <dbReference type="EMBL" id="GAH38290.1"/>
    </source>
</evidence>
<proteinExistence type="predicted"/>
<dbReference type="AlphaFoldDB" id="X1G0F1"/>
<name>X1G0F1_9ZZZZ</name>
<reference evidence="1" key="1">
    <citation type="journal article" date="2014" name="Front. Microbiol.">
        <title>High frequency of phylogenetically diverse reductive dehalogenase-homologous genes in deep subseafloor sedimentary metagenomes.</title>
        <authorList>
            <person name="Kawai M."/>
            <person name="Futagami T."/>
            <person name="Toyoda A."/>
            <person name="Takaki Y."/>
            <person name="Nishi S."/>
            <person name="Hori S."/>
            <person name="Arai W."/>
            <person name="Tsubouchi T."/>
            <person name="Morono Y."/>
            <person name="Uchiyama I."/>
            <person name="Ito T."/>
            <person name="Fujiyama A."/>
            <person name="Inagaki F."/>
            <person name="Takami H."/>
        </authorList>
    </citation>
    <scope>NUCLEOTIDE SEQUENCE</scope>
    <source>
        <strain evidence="1">Expedition CK06-06</strain>
    </source>
</reference>
<accession>X1G0F1</accession>
<sequence length="102" mass="11227">MPFHWREAPVNLLTSDALDPVAKIPEYKVSAVNAILAVLDRAAQDNAFLARLAENPTDALKDYELTIEERAALASGDIRKIADAIYRGDIKGLYVMGENPMI</sequence>
<dbReference type="EMBL" id="BARU01013564">
    <property type="protein sequence ID" value="GAH38290.1"/>
    <property type="molecule type" value="Genomic_DNA"/>
</dbReference>
<gene>
    <name evidence="1" type="ORF">S03H2_24421</name>
</gene>
<dbReference type="NCBIfam" id="NF038399">
    <property type="entry name" value="NH_RiPP_Os17"/>
    <property type="match status" value="1"/>
</dbReference>
<protein>
    <submittedName>
        <fullName evidence="1">Uncharacterized protein</fullName>
    </submittedName>
</protein>